<reference evidence="2 3" key="1">
    <citation type="submission" date="2019-02" db="EMBL/GenBank/DDBJ databases">
        <title>Deep-cultivation of Planctomycetes and their phenomic and genomic characterization uncovers novel biology.</title>
        <authorList>
            <person name="Wiegand S."/>
            <person name="Jogler M."/>
            <person name="Boedeker C."/>
            <person name="Pinto D."/>
            <person name="Vollmers J."/>
            <person name="Rivas-Marin E."/>
            <person name="Kohn T."/>
            <person name="Peeters S.H."/>
            <person name="Heuer A."/>
            <person name="Rast P."/>
            <person name="Oberbeckmann S."/>
            <person name="Bunk B."/>
            <person name="Jeske O."/>
            <person name="Meyerdierks A."/>
            <person name="Storesund J.E."/>
            <person name="Kallscheuer N."/>
            <person name="Luecker S."/>
            <person name="Lage O.M."/>
            <person name="Pohl T."/>
            <person name="Merkel B.J."/>
            <person name="Hornburger P."/>
            <person name="Mueller R.-W."/>
            <person name="Bruemmer F."/>
            <person name="Labrenz M."/>
            <person name="Spormann A.M."/>
            <person name="Op Den Camp H."/>
            <person name="Overmann J."/>
            <person name="Amann R."/>
            <person name="Jetten M.S.M."/>
            <person name="Mascher T."/>
            <person name="Medema M.H."/>
            <person name="Devos D.P."/>
            <person name="Kaster A.-K."/>
            <person name="Ovreas L."/>
            <person name="Rohde M."/>
            <person name="Galperin M.Y."/>
            <person name="Jogler C."/>
        </authorList>
    </citation>
    <scope>NUCLEOTIDE SEQUENCE [LARGE SCALE GENOMIC DNA]</scope>
    <source>
        <strain evidence="2 3">Pla52n</strain>
    </source>
</reference>
<evidence type="ECO:0000256" key="1">
    <source>
        <dbReference type="SAM" id="MobiDB-lite"/>
    </source>
</evidence>
<gene>
    <name evidence="2" type="ORF">Pla52n_24780</name>
</gene>
<feature type="compositionally biased region" description="Polar residues" evidence="1">
    <location>
        <begin position="481"/>
        <end position="490"/>
    </location>
</feature>
<sequence length="512" mass="57393" precursor="true">MMSRLPFWPIRRGAPAIAPMMVLIGSLVACPMATVSAQVMLSPSLQADTDAKADEPQEKAPQTIVLHPCQQPDPLLRYRLWPSPEDRQPRLATPIVSRAAILSVQVGENQKVEFSKDYGEWLDMPVDQLPVDAVRKVLIPYEKPLGELRRIENMMDVSYDLGMDRMTAGEIFQTWLPEFQEMRSLARALALRIRLATAEKRWDDAIDDLRLGFRLAEVGSRSTDLLIGRLVGIAITGVMINEIEQIQQQPDAPSLYWALSMIPVDRISNISQSLEFESGTIAHVGMLSELRRLPKDPIGEPAAIAWLQSIGEQFRLVSESDVPAESTALLSGLYAATMIEPARMALSNSSLWRDRMEGLSDAEIVLRAIDLEMRRVRDRWLVWSTLPDVDRQEYTAERNAAFELDEADLSVGQVLARLLLPAADAVFRARTRCKQDHSLAMTFAALRLHAGQTGQLPEKLSQLRPVPARRDDFTGEHFSYKRTSPNQATLTRAARSPNDPDTVLEIKLEASR</sequence>
<proteinExistence type="predicted"/>
<dbReference type="Proteomes" id="UP000320176">
    <property type="component" value="Unassembled WGS sequence"/>
</dbReference>
<dbReference type="AlphaFoldDB" id="A0A5C6AY79"/>
<name>A0A5C6AY79_9BACT</name>
<evidence type="ECO:0000313" key="3">
    <source>
        <dbReference type="Proteomes" id="UP000320176"/>
    </source>
</evidence>
<feature type="region of interest" description="Disordered" evidence="1">
    <location>
        <begin position="476"/>
        <end position="501"/>
    </location>
</feature>
<accession>A0A5C6AY79</accession>
<dbReference type="PROSITE" id="PS51257">
    <property type="entry name" value="PROKAR_LIPOPROTEIN"/>
    <property type="match status" value="1"/>
</dbReference>
<comment type="caution">
    <text evidence="2">The sequence shown here is derived from an EMBL/GenBank/DDBJ whole genome shotgun (WGS) entry which is preliminary data.</text>
</comment>
<evidence type="ECO:0000313" key="2">
    <source>
        <dbReference type="EMBL" id="TWU04437.1"/>
    </source>
</evidence>
<dbReference type="OrthoDB" id="278035at2"/>
<protein>
    <submittedName>
        <fullName evidence="2">Uncharacterized protein</fullName>
    </submittedName>
</protein>
<dbReference type="EMBL" id="SJPN01000003">
    <property type="protein sequence ID" value="TWU04437.1"/>
    <property type="molecule type" value="Genomic_DNA"/>
</dbReference>
<dbReference type="RefSeq" id="WP_146519859.1">
    <property type="nucleotide sequence ID" value="NZ_CP151726.1"/>
</dbReference>
<organism evidence="2 3">
    <name type="scientific">Stieleria varia</name>
    <dbReference type="NCBI Taxonomy" id="2528005"/>
    <lineage>
        <taxon>Bacteria</taxon>
        <taxon>Pseudomonadati</taxon>
        <taxon>Planctomycetota</taxon>
        <taxon>Planctomycetia</taxon>
        <taxon>Pirellulales</taxon>
        <taxon>Pirellulaceae</taxon>
        <taxon>Stieleria</taxon>
    </lineage>
</organism>
<keyword evidence="3" id="KW-1185">Reference proteome</keyword>